<comment type="caution">
    <text evidence="1">The sequence shown here is derived from an EMBL/GenBank/DDBJ whole genome shotgun (WGS) entry which is preliminary data.</text>
</comment>
<protein>
    <submittedName>
        <fullName evidence="1">Uncharacterized protein</fullName>
    </submittedName>
</protein>
<sequence length="131" mass="14793">MQLPDTITLWIRTDANPPSFSTFISLESATFSSTDRPHTCLTLGICCWAQSNKLPCDTKKNHSSTIREAEGDDVVTVSTARTRHHGCGWPMDASGRREKLRSIMQQCFKQQRQGQYLSHTLAKRYSEGQTD</sequence>
<dbReference type="Proteomes" id="UP000886595">
    <property type="component" value="Unassembled WGS sequence"/>
</dbReference>
<evidence type="ECO:0000313" key="1">
    <source>
        <dbReference type="EMBL" id="KAG2246572.1"/>
    </source>
</evidence>
<keyword evidence="2" id="KW-1185">Reference proteome</keyword>
<gene>
    <name evidence="1" type="ORF">Bca52824_086200</name>
</gene>
<proteinExistence type="predicted"/>
<evidence type="ECO:0000313" key="2">
    <source>
        <dbReference type="Proteomes" id="UP000886595"/>
    </source>
</evidence>
<name>A0A8X7TLS3_BRACI</name>
<organism evidence="1 2">
    <name type="scientific">Brassica carinata</name>
    <name type="common">Ethiopian mustard</name>
    <name type="synonym">Abyssinian cabbage</name>
    <dbReference type="NCBI Taxonomy" id="52824"/>
    <lineage>
        <taxon>Eukaryota</taxon>
        <taxon>Viridiplantae</taxon>
        <taxon>Streptophyta</taxon>
        <taxon>Embryophyta</taxon>
        <taxon>Tracheophyta</taxon>
        <taxon>Spermatophyta</taxon>
        <taxon>Magnoliopsida</taxon>
        <taxon>eudicotyledons</taxon>
        <taxon>Gunneridae</taxon>
        <taxon>Pentapetalae</taxon>
        <taxon>rosids</taxon>
        <taxon>malvids</taxon>
        <taxon>Brassicales</taxon>
        <taxon>Brassicaceae</taxon>
        <taxon>Brassiceae</taxon>
        <taxon>Brassica</taxon>
    </lineage>
</organism>
<reference evidence="1 2" key="1">
    <citation type="submission" date="2020-02" db="EMBL/GenBank/DDBJ databases">
        <authorList>
            <person name="Ma Q."/>
            <person name="Huang Y."/>
            <person name="Song X."/>
            <person name="Pei D."/>
        </authorList>
    </citation>
    <scope>NUCLEOTIDE SEQUENCE [LARGE SCALE GENOMIC DNA]</scope>
    <source>
        <strain evidence="1">Sxm20200214</strain>
        <tissue evidence="1">Leaf</tissue>
    </source>
</reference>
<accession>A0A8X7TLS3</accession>
<dbReference type="AlphaFoldDB" id="A0A8X7TLS3"/>
<dbReference type="EMBL" id="JAAMPC010000017">
    <property type="protein sequence ID" value="KAG2246572.1"/>
    <property type="molecule type" value="Genomic_DNA"/>
</dbReference>